<dbReference type="EMBL" id="FZNX01000004">
    <property type="protein sequence ID" value="SNR69396.1"/>
    <property type="molecule type" value="Genomic_DNA"/>
</dbReference>
<evidence type="ECO:0000259" key="1">
    <source>
        <dbReference type="Pfam" id="PF07978"/>
    </source>
</evidence>
<dbReference type="SUPFAM" id="SSF54909">
    <property type="entry name" value="Dimeric alpha+beta barrel"/>
    <property type="match status" value="2"/>
</dbReference>
<organism evidence="2 3">
    <name type="scientific">Lutibacter flavus</name>
    <dbReference type="NCBI Taxonomy" id="691689"/>
    <lineage>
        <taxon>Bacteria</taxon>
        <taxon>Pseudomonadati</taxon>
        <taxon>Bacteroidota</taxon>
        <taxon>Flavobacteriia</taxon>
        <taxon>Flavobacteriales</taxon>
        <taxon>Flavobacteriaceae</taxon>
        <taxon>Lutibacter</taxon>
    </lineage>
</organism>
<dbReference type="InterPro" id="IPR012577">
    <property type="entry name" value="NIPSNAP"/>
</dbReference>
<protein>
    <submittedName>
        <fullName evidence="2">NIPSNAP protein</fullName>
    </submittedName>
</protein>
<feature type="domain" description="NIPSNAP" evidence="1">
    <location>
        <begin position="143"/>
        <end position="246"/>
    </location>
</feature>
<evidence type="ECO:0000313" key="3">
    <source>
        <dbReference type="Proteomes" id="UP000198412"/>
    </source>
</evidence>
<dbReference type="Proteomes" id="UP000198412">
    <property type="component" value="Unassembled WGS sequence"/>
</dbReference>
<gene>
    <name evidence="2" type="ORF">SAMN04488111_2517</name>
</gene>
<dbReference type="RefSeq" id="WP_089378798.1">
    <property type="nucleotide sequence ID" value="NZ_FZNX01000004.1"/>
</dbReference>
<dbReference type="OrthoDB" id="192769at2"/>
<dbReference type="Pfam" id="PF07978">
    <property type="entry name" value="NIPSNAP"/>
    <property type="match status" value="1"/>
</dbReference>
<name>A0A238YDQ0_9FLAO</name>
<dbReference type="InterPro" id="IPR011008">
    <property type="entry name" value="Dimeric_a/b-barrel"/>
</dbReference>
<proteinExistence type="predicted"/>
<reference evidence="3" key="1">
    <citation type="submission" date="2017-06" db="EMBL/GenBank/DDBJ databases">
        <authorList>
            <person name="Varghese N."/>
            <person name="Submissions S."/>
        </authorList>
    </citation>
    <scope>NUCLEOTIDE SEQUENCE [LARGE SCALE GENOMIC DNA]</scope>
    <source>
        <strain evidence="3">DSM 27993</strain>
    </source>
</reference>
<sequence>MLRPILFIFVLFFFKYTYGQNEIYELRVYEMEFFKPANILHDYFEKALIPALNREGVNNVGAFEESGETLPKKIYLLISYQNMQAHQDVTDALKNDTQFKLDAQTYWETPSEKTPFKRIESIFIRSVSGFPNLDKPADDSEFFELRIYESHNEDALRRKVKMFNDSEFAIFNDVGLNTVFFGENISGNQMPCLTYLLAFKNKEEHEKAWSKFGPHPEWQRIVKLEEYKNAMNDISRIFLKPLTYSQL</sequence>
<dbReference type="Gene3D" id="3.30.70.100">
    <property type="match status" value="2"/>
</dbReference>
<dbReference type="AlphaFoldDB" id="A0A238YDQ0"/>
<accession>A0A238YDQ0</accession>
<evidence type="ECO:0000313" key="2">
    <source>
        <dbReference type="EMBL" id="SNR69396.1"/>
    </source>
</evidence>
<keyword evidence="3" id="KW-1185">Reference proteome</keyword>